<reference evidence="1" key="1">
    <citation type="journal article" date="2021" name="Open Biol.">
        <title>Shared evolutionary footprints suggest mitochondrial oxidative damage underlies multiple complex I losses in fungi.</title>
        <authorList>
            <person name="Schikora-Tamarit M.A."/>
            <person name="Marcet-Houben M."/>
            <person name="Nosek J."/>
            <person name="Gabaldon T."/>
        </authorList>
    </citation>
    <scope>NUCLEOTIDE SEQUENCE</scope>
    <source>
        <strain evidence="1">CBS2887</strain>
    </source>
</reference>
<comment type="caution">
    <text evidence="1">The sequence shown here is derived from an EMBL/GenBank/DDBJ whole genome shotgun (WGS) entry which is preliminary data.</text>
</comment>
<proteinExistence type="predicted"/>
<evidence type="ECO:0000313" key="1">
    <source>
        <dbReference type="EMBL" id="KAH3683524.1"/>
    </source>
</evidence>
<dbReference type="AlphaFoldDB" id="A0A9P8TLV9"/>
<reference evidence="1" key="2">
    <citation type="submission" date="2021-01" db="EMBL/GenBank/DDBJ databases">
        <authorList>
            <person name="Schikora-Tamarit M.A."/>
        </authorList>
    </citation>
    <scope>NUCLEOTIDE SEQUENCE</scope>
    <source>
        <strain evidence="1">CBS2887</strain>
    </source>
</reference>
<sequence>MILPAFDQLKGEFPVDELLAVMCDNLNNLTFCGVKIATSKRGDTKHYSVNFLNFSCREDLLKVFRTRVKKTKLTHLANTEQYFGPRF</sequence>
<keyword evidence="2" id="KW-1185">Reference proteome</keyword>
<name>A0A9P8TLV9_WICPI</name>
<evidence type="ECO:0000313" key="2">
    <source>
        <dbReference type="Proteomes" id="UP000774326"/>
    </source>
</evidence>
<dbReference type="Proteomes" id="UP000774326">
    <property type="component" value="Unassembled WGS sequence"/>
</dbReference>
<dbReference type="EMBL" id="JAEUBG010003090">
    <property type="protein sequence ID" value="KAH3683524.1"/>
    <property type="molecule type" value="Genomic_DNA"/>
</dbReference>
<gene>
    <name evidence="1" type="ORF">WICPIJ_005520</name>
</gene>
<organism evidence="1 2">
    <name type="scientific">Wickerhamomyces pijperi</name>
    <name type="common">Yeast</name>
    <name type="synonym">Pichia pijperi</name>
    <dbReference type="NCBI Taxonomy" id="599730"/>
    <lineage>
        <taxon>Eukaryota</taxon>
        <taxon>Fungi</taxon>
        <taxon>Dikarya</taxon>
        <taxon>Ascomycota</taxon>
        <taxon>Saccharomycotina</taxon>
        <taxon>Saccharomycetes</taxon>
        <taxon>Phaffomycetales</taxon>
        <taxon>Wickerhamomycetaceae</taxon>
        <taxon>Wickerhamomyces</taxon>
    </lineage>
</organism>
<protein>
    <submittedName>
        <fullName evidence="1">Uncharacterized protein</fullName>
    </submittedName>
</protein>
<accession>A0A9P8TLV9</accession>